<dbReference type="AlphaFoldDB" id="A0AAD1VK87"/>
<keyword evidence="3" id="KW-1185">Reference proteome</keyword>
<feature type="non-terminal residue" evidence="2">
    <location>
        <position position="95"/>
    </location>
</feature>
<keyword evidence="1" id="KW-0472">Membrane</keyword>
<sequence>MREFLYLDQSTGDGFLIFVVEEVDLLSCTVVASGVVMLGSLFWFLFCGSAPILEWISVLAGGSFAGDLSKGIKVVQNGIVSRKLLSCCVGKSLPP</sequence>
<feature type="transmembrane region" description="Helical" evidence="1">
    <location>
        <begin position="23"/>
        <end position="46"/>
    </location>
</feature>
<proteinExistence type="predicted"/>
<evidence type="ECO:0000256" key="1">
    <source>
        <dbReference type="SAM" id="Phobius"/>
    </source>
</evidence>
<organism evidence="2 3">
    <name type="scientific">Pelobates cultripes</name>
    <name type="common">Western spadefoot toad</name>
    <dbReference type="NCBI Taxonomy" id="61616"/>
    <lineage>
        <taxon>Eukaryota</taxon>
        <taxon>Metazoa</taxon>
        <taxon>Chordata</taxon>
        <taxon>Craniata</taxon>
        <taxon>Vertebrata</taxon>
        <taxon>Euteleostomi</taxon>
        <taxon>Amphibia</taxon>
        <taxon>Batrachia</taxon>
        <taxon>Anura</taxon>
        <taxon>Pelobatoidea</taxon>
        <taxon>Pelobatidae</taxon>
        <taxon>Pelobates</taxon>
    </lineage>
</organism>
<dbReference type="Proteomes" id="UP001295444">
    <property type="component" value="Chromosome 01"/>
</dbReference>
<keyword evidence="1" id="KW-0812">Transmembrane</keyword>
<keyword evidence="1" id="KW-1133">Transmembrane helix</keyword>
<evidence type="ECO:0008006" key="4">
    <source>
        <dbReference type="Google" id="ProtNLM"/>
    </source>
</evidence>
<evidence type="ECO:0000313" key="3">
    <source>
        <dbReference type="Proteomes" id="UP001295444"/>
    </source>
</evidence>
<accession>A0AAD1VK87</accession>
<dbReference type="EMBL" id="OW240912">
    <property type="protein sequence ID" value="CAH2222357.1"/>
    <property type="molecule type" value="Genomic_DNA"/>
</dbReference>
<reference evidence="2" key="1">
    <citation type="submission" date="2022-03" db="EMBL/GenBank/DDBJ databases">
        <authorList>
            <person name="Alioto T."/>
            <person name="Alioto T."/>
            <person name="Gomez Garrido J."/>
        </authorList>
    </citation>
    <scope>NUCLEOTIDE SEQUENCE</scope>
</reference>
<name>A0AAD1VK87_PELCU</name>
<protein>
    <recommendedName>
        <fullName evidence="4">Transmembrane protein</fullName>
    </recommendedName>
</protein>
<gene>
    <name evidence="2" type="ORF">PECUL_23A051026</name>
</gene>
<evidence type="ECO:0000313" key="2">
    <source>
        <dbReference type="EMBL" id="CAH2222357.1"/>
    </source>
</evidence>